<evidence type="ECO:0000256" key="7">
    <source>
        <dbReference type="ARBA" id="ARBA00022737"/>
    </source>
</evidence>
<dbReference type="SUPFAM" id="SSF54631">
    <property type="entry name" value="CBS-domain pair"/>
    <property type="match status" value="1"/>
</dbReference>
<dbReference type="PROSITE" id="PS51371">
    <property type="entry name" value="CBS"/>
    <property type="match status" value="2"/>
</dbReference>
<dbReference type="GO" id="GO:0005886">
    <property type="term" value="C:plasma membrane"/>
    <property type="evidence" value="ECO:0007669"/>
    <property type="project" value="UniProtKB-SubCell"/>
</dbReference>
<keyword evidence="7" id="KW-0677">Repeat</keyword>
<feature type="domain" description="CBS" evidence="18">
    <location>
        <begin position="250"/>
        <end position="308"/>
    </location>
</feature>
<feature type="transmembrane region" description="Helical" evidence="14">
    <location>
        <begin position="141"/>
        <end position="163"/>
    </location>
</feature>
<evidence type="ECO:0000256" key="1">
    <source>
        <dbReference type="ARBA" id="ARBA00004651"/>
    </source>
</evidence>
<accession>A0A1X0F9T2</accession>
<evidence type="ECO:0000256" key="12">
    <source>
        <dbReference type="ARBA" id="ARBA00023122"/>
    </source>
</evidence>
<dbReference type="AlphaFoldDB" id="A0A1X0F9T2"/>
<evidence type="ECO:0000313" key="19">
    <source>
        <dbReference type="EMBL" id="BBY38555.1"/>
    </source>
</evidence>
<sequence>MGGIPIGRIAGFPVSVNWSVLVILWLFTWSLASTLPTAVPGYSKGAYWLAGACGALILLGSLLAHELTHAILARRAGVTVYDVTLWLFGGVTRLGGEAKTPKEALRIAVSGPLMSLALAAVFAGGAYGLAVLGVAHIVVGVAWWLAGINLLLGLFNLLPGAPLDGGRVLKAYLWRRHGDPVRAGVGAARAGRILGFILIALGLLEFLAKAFVGGVWLAFIGWFIYAASREEEAQVITRQAIAGVRVADVMTANPHTAPADITIEDFIQRYLLGDRHSAYPVADRDQSIIGLITLAQLRAIAPSQRAATLVREAAIPLPRVPTAAPHEPLTALLSRLGSAAGNRALVTDAGRVVGIVTTSDLSRLIDVYQLASAPVGAAHRH</sequence>
<dbReference type="Gene3D" id="3.10.580.10">
    <property type="entry name" value="CBS-domain"/>
    <property type="match status" value="1"/>
</dbReference>
<keyword evidence="6 14" id="KW-0479">Metal-binding</keyword>
<gene>
    <name evidence="19" type="primary">rip3</name>
    <name evidence="20" type="ORF">BST30_25755</name>
    <name evidence="19" type="ORF">MMAN_26890</name>
</gene>
<evidence type="ECO:0000313" key="22">
    <source>
        <dbReference type="Proteomes" id="UP000465812"/>
    </source>
</evidence>
<dbReference type="CDD" id="cd06164">
    <property type="entry name" value="S2P-M50_SpoIVFB_CBS"/>
    <property type="match status" value="1"/>
</dbReference>
<proteinExistence type="inferred from homology"/>
<evidence type="ECO:0000259" key="18">
    <source>
        <dbReference type="PROSITE" id="PS51371"/>
    </source>
</evidence>
<dbReference type="GO" id="GO:0046872">
    <property type="term" value="F:metal ion binding"/>
    <property type="evidence" value="ECO:0007669"/>
    <property type="project" value="UniProtKB-UniRule"/>
</dbReference>
<keyword evidence="8 14" id="KW-0378">Hydrolase</keyword>
<feature type="binding site" evidence="16">
    <location>
        <position position="65"/>
    </location>
    <ligand>
        <name>Zn(2+)</name>
        <dbReference type="ChEBI" id="CHEBI:29105"/>
        <note>catalytic</note>
    </ligand>
</feature>
<comment type="subcellular location">
    <subcellularLocation>
        <location evidence="1">Cell membrane</location>
        <topology evidence="1">Multi-pass membrane protein</topology>
    </subcellularLocation>
</comment>
<dbReference type="InterPro" id="IPR016483">
    <property type="entry name" value="UCP006404_Pept_M50_CBS"/>
</dbReference>
<feature type="active site" evidence="15">
    <location>
        <position position="66"/>
    </location>
</feature>
<keyword evidence="4 14" id="KW-0645">Protease</keyword>
<dbReference type="Pfam" id="PF02163">
    <property type="entry name" value="Peptidase_M50"/>
    <property type="match status" value="2"/>
</dbReference>
<dbReference type="InterPro" id="IPR046342">
    <property type="entry name" value="CBS_dom_sf"/>
</dbReference>
<evidence type="ECO:0000256" key="4">
    <source>
        <dbReference type="ARBA" id="ARBA00022670"/>
    </source>
</evidence>
<feature type="domain" description="CBS" evidence="18">
    <location>
        <begin position="316"/>
        <end position="372"/>
    </location>
</feature>
<dbReference type="EMBL" id="AP022590">
    <property type="protein sequence ID" value="BBY38555.1"/>
    <property type="molecule type" value="Genomic_DNA"/>
</dbReference>
<keyword evidence="13 14" id="KW-0472">Membrane</keyword>
<dbReference type="GO" id="GO:0008237">
    <property type="term" value="F:metallopeptidase activity"/>
    <property type="evidence" value="ECO:0007669"/>
    <property type="project" value="UniProtKB-UniRule"/>
</dbReference>
<dbReference type="STRING" id="560555.BST30_25755"/>
<evidence type="ECO:0000256" key="17">
    <source>
        <dbReference type="PROSITE-ProRule" id="PRU00703"/>
    </source>
</evidence>
<dbReference type="PANTHER" id="PTHR39188">
    <property type="entry name" value="MEMBRANE-ASSOCIATED ZINC METALLOPROTEASE M50B"/>
    <property type="match status" value="1"/>
</dbReference>
<keyword evidence="5 14" id="KW-0812">Transmembrane</keyword>
<evidence type="ECO:0000256" key="5">
    <source>
        <dbReference type="ARBA" id="ARBA00022692"/>
    </source>
</evidence>
<evidence type="ECO:0000256" key="2">
    <source>
        <dbReference type="ARBA" id="ARBA00007931"/>
    </source>
</evidence>
<feature type="binding site" evidence="16">
    <location>
        <position position="69"/>
    </location>
    <ligand>
        <name>Zn(2+)</name>
        <dbReference type="ChEBI" id="CHEBI:29105"/>
        <note>catalytic</note>
    </ligand>
</feature>
<keyword evidence="22" id="KW-1185">Reference proteome</keyword>
<dbReference type="GO" id="GO:0006508">
    <property type="term" value="P:proteolysis"/>
    <property type="evidence" value="ECO:0007669"/>
    <property type="project" value="UniProtKB-KW"/>
</dbReference>
<evidence type="ECO:0000256" key="9">
    <source>
        <dbReference type="ARBA" id="ARBA00022833"/>
    </source>
</evidence>
<feature type="binding site" evidence="16">
    <location>
        <position position="164"/>
    </location>
    <ligand>
        <name>Zn(2+)</name>
        <dbReference type="ChEBI" id="CHEBI:29105"/>
        <note>catalytic</note>
    </ligand>
</feature>
<dbReference type="EMBL" id="MVHW01000045">
    <property type="protein sequence ID" value="ORA98490.1"/>
    <property type="molecule type" value="Genomic_DNA"/>
</dbReference>
<comment type="similarity">
    <text evidence="2 14">Belongs to the peptidase M50B family.</text>
</comment>
<evidence type="ECO:0000256" key="14">
    <source>
        <dbReference type="PIRNR" id="PIRNR006404"/>
    </source>
</evidence>
<evidence type="ECO:0000256" key="11">
    <source>
        <dbReference type="ARBA" id="ARBA00023049"/>
    </source>
</evidence>
<keyword evidence="3" id="KW-1003">Cell membrane</keyword>
<dbReference type="InterPro" id="IPR000644">
    <property type="entry name" value="CBS_dom"/>
</dbReference>
<dbReference type="Proteomes" id="UP000192760">
    <property type="component" value="Unassembled WGS sequence"/>
</dbReference>
<keyword evidence="10 14" id="KW-1133">Transmembrane helix</keyword>
<organism evidence="20 21">
    <name type="scientific">Mycobacterium mantenii</name>
    <dbReference type="NCBI Taxonomy" id="560555"/>
    <lineage>
        <taxon>Bacteria</taxon>
        <taxon>Bacillati</taxon>
        <taxon>Actinomycetota</taxon>
        <taxon>Actinomycetes</taxon>
        <taxon>Mycobacteriales</taxon>
        <taxon>Mycobacteriaceae</taxon>
        <taxon>Mycobacterium</taxon>
        <taxon>Mycobacterium avium complex (MAC)</taxon>
    </lineage>
</organism>
<dbReference type="PANTHER" id="PTHR39188:SF3">
    <property type="entry name" value="STAGE IV SPORULATION PROTEIN FB"/>
    <property type="match status" value="1"/>
</dbReference>
<reference evidence="19 22" key="2">
    <citation type="journal article" date="2019" name="Emerg. Microbes Infect.">
        <title>Comprehensive subspecies identification of 175 nontuberculous mycobacteria species based on 7547 genomic profiles.</title>
        <authorList>
            <person name="Matsumoto Y."/>
            <person name="Kinjo T."/>
            <person name="Motooka D."/>
            <person name="Nabeya D."/>
            <person name="Jung N."/>
            <person name="Uechi K."/>
            <person name="Horii T."/>
            <person name="Iida T."/>
            <person name="Fujita J."/>
            <person name="Nakamura S."/>
        </authorList>
    </citation>
    <scope>NUCLEOTIDE SEQUENCE [LARGE SCALE GENOMIC DNA]</scope>
    <source>
        <strain evidence="19 22">JCM 18113</strain>
    </source>
</reference>
<keyword evidence="12 17" id="KW-0129">CBS domain</keyword>
<feature type="transmembrane region" description="Helical" evidence="14">
    <location>
        <begin position="12"/>
        <end position="33"/>
    </location>
</feature>
<dbReference type="SMART" id="SM00116">
    <property type="entry name" value="CBS"/>
    <property type="match status" value="2"/>
</dbReference>
<evidence type="ECO:0000256" key="10">
    <source>
        <dbReference type="ARBA" id="ARBA00022989"/>
    </source>
</evidence>
<comment type="cofactor">
    <cofactor evidence="14 16">
        <name>Zn(2+)</name>
        <dbReference type="ChEBI" id="CHEBI:29105"/>
    </cofactor>
    <text evidence="14 16">Binds 1 zinc ion per subunit.</text>
</comment>
<dbReference type="Proteomes" id="UP000465812">
    <property type="component" value="Chromosome"/>
</dbReference>
<comment type="caution">
    <text evidence="14">Lacks conserved residue(s) required for the propagation of feature annotation.</text>
</comment>
<evidence type="ECO:0000256" key="16">
    <source>
        <dbReference type="PIRSR" id="PIRSR006404-2"/>
    </source>
</evidence>
<evidence type="ECO:0000256" key="8">
    <source>
        <dbReference type="ARBA" id="ARBA00022801"/>
    </source>
</evidence>
<evidence type="ECO:0000313" key="21">
    <source>
        <dbReference type="Proteomes" id="UP000192760"/>
    </source>
</evidence>
<evidence type="ECO:0000256" key="13">
    <source>
        <dbReference type="ARBA" id="ARBA00023136"/>
    </source>
</evidence>
<feature type="transmembrane region" description="Helical" evidence="14">
    <location>
        <begin position="113"/>
        <end position="135"/>
    </location>
</feature>
<reference evidence="19" key="3">
    <citation type="submission" date="2020-02" db="EMBL/GenBank/DDBJ databases">
        <authorList>
            <person name="Matsumoto Y."/>
            <person name="Motooka D."/>
            <person name="Nakamura S."/>
        </authorList>
    </citation>
    <scope>NUCLEOTIDE SEQUENCE</scope>
    <source>
        <strain evidence="19">JCM 18113</strain>
    </source>
</reference>
<protein>
    <recommendedName>
        <fullName evidence="14">Zinc metalloprotease</fullName>
    </recommendedName>
</protein>
<reference evidence="20 21" key="1">
    <citation type="submission" date="2017-02" db="EMBL/GenBank/DDBJ databases">
        <title>The new phylogeny of genus Mycobacterium.</title>
        <authorList>
            <person name="Tortoli E."/>
            <person name="Trovato A."/>
            <person name="Cirillo D.M."/>
        </authorList>
    </citation>
    <scope>NUCLEOTIDE SEQUENCE [LARGE SCALE GENOMIC DNA]</scope>
    <source>
        <strain evidence="20 21">DSM 45255</strain>
    </source>
</reference>
<dbReference type="InterPro" id="IPR008915">
    <property type="entry name" value="Peptidase_M50"/>
</dbReference>
<dbReference type="PIRSF" id="PIRSF006404">
    <property type="entry name" value="UCP006404_Pept_M50_CBS"/>
    <property type="match status" value="1"/>
</dbReference>
<evidence type="ECO:0000256" key="15">
    <source>
        <dbReference type="PIRSR" id="PIRSR006404-1"/>
    </source>
</evidence>
<dbReference type="RefSeq" id="WP_083099435.1">
    <property type="nucleotide sequence ID" value="NZ_AP022590.1"/>
</dbReference>
<name>A0A1X0F9T2_MYCNT</name>
<keyword evidence="9 14" id="KW-0862">Zinc</keyword>
<feature type="transmembrane region" description="Helical" evidence="14">
    <location>
        <begin position="45"/>
        <end position="65"/>
    </location>
</feature>
<keyword evidence="11 14" id="KW-0482">Metalloprotease</keyword>
<evidence type="ECO:0000256" key="3">
    <source>
        <dbReference type="ARBA" id="ARBA00022475"/>
    </source>
</evidence>
<dbReference type="Pfam" id="PF00571">
    <property type="entry name" value="CBS"/>
    <property type="match status" value="2"/>
</dbReference>
<evidence type="ECO:0000313" key="20">
    <source>
        <dbReference type="EMBL" id="ORA98490.1"/>
    </source>
</evidence>
<evidence type="ECO:0000256" key="6">
    <source>
        <dbReference type="ARBA" id="ARBA00022723"/>
    </source>
</evidence>